<dbReference type="EMBL" id="CP040077">
    <property type="protein sequence ID" value="QCP47961.1"/>
    <property type="molecule type" value="Genomic_DNA"/>
</dbReference>
<gene>
    <name evidence="8" type="ORF">FAZ95_01455</name>
</gene>
<dbReference type="InterPro" id="IPR004090">
    <property type="entry name" value="Chemotax_Me-accpt_rcpt"/>
</dbReference>
<comment type="subcellular location">
    <subcellularLocation>
        <location evidence="1">Membrane</location>
    </subcellularLocation>
</comment>
<keyword evidence="4" id="KW-0807">Transducer</keyword>
<proteinExistence type="inferred from homology"/>
<feature type="transmembrane region" description="Helical" evidence="6">
    <location>
        <begin position="12"/>
        <end position="32"/>
    </location>
</feature>
<feature type="region of interest" description="Disordered" evidence="5">
    <location>
        <begin position="287"/>
        <end position="310"/>
    </location>
</feature>
<evidence type="ECO:0000256" key="6">
    <source>
        <dbReference type="SAM" id="Phobius"/>
    </source>
</evidence>
<name>A0A4P8IJI1_9BURK</name>
<feature type="transmembrane region" description="Helical" evidence="6">
    <location>
        <begin position="191"/>
        <end position="211"/>
    </location>
</feature>
<organism evidence="8 9">
    <name type="scientific">Trinickia violacea</name>
    <dbReference type="NCBI Taxonomy" id="2571746"/>
    <lineage>
        <taxon>Bacteria</taxon>
        <taxon>Pseudomonadati</taxon>
        <taxon>Pseudomonadota</taxon>
        <taxon>Betaproteobacteria</taxon>
        <taxon>Burkholderiales</taxon>
        <taxon>Burkholderiaceae</taxon>
        <taxon>Trinickia</taxon>
    </lineage>
</organism>
<evidence type="ECO:0000256" key="1">
    <source>
        <dbReference type="ARBA" id="ARBA00004370"/>
    </source>
</evidence>
<dbReference type="CDD" id="cd11386">
    <property type="entry name" value="MCP_signal"/>
    <property type="match status" value="1"/>
</dbReference>
<dbReference type="PROSITE" id="PS50111">
    <property type="entry name" value="CHEMOTAXIS_TRANSDUC_2"/>
    <property type="match status" value="1"/>
</dbReference>
<keyword evidence="6" id="KW-1133">Transmembrane helix</keyword>
<evidence type="ECO:0000313" key="9">
    <source>
        <dbReference type="Proteomes" id="UP000298656"/>
    </source>
</evidence>
<dbReference type="GO" id="GO:0006935">
    <property type="term" value="P:chemotaxis"/>
    <property type="evidence" value="ECO:0007669"/>
    <property type="project" value="InterPro"/>
</dbReference>
<dbReference type="Pfam" id="PF12729">
    <property type="entry name" value="4HB_MCP_1"/>
    <property type="match status" value="1"/>
</dbReference>
<dbReference type="SMART" id="SM00283">
    <property type="entry name" value="MA"/>
    <property type="match status" value="1"/>
</dbReference>
<dbReference type="PANTHER" id="PTHR43531">
    <property type="entry name" value="PROTEIN ICFG"/>
    <property type="match status" value="1"/>
</dbReference>
<sequence length="554" mass="58640">MKWFDNLTVLRKLLCAFAVVIGFGVLVGVAGLRSLSSMHQIADDIGNRHMDGLYWMEEANKHKLDTDLAAANMSFAPDDAARQQLKDGIAASLKEMHDGFDHYRATLSTDKGQALFDEVLKKNAVWEGIVRVEVGVDPAPAGVDHAELVRRAIAASVALRDTIGTLIEYQRSLATDAQKNAIATFQSMRRVMIALLLASIAAGALLAALIARRLSRQLGGEPGYAMEIASRIAAGDLAVRVDTRAGDSTSLLYALEDMRDKLAGIVGGIGESSESISLASHQIAQGNADLSQRTEEQAASLEETASSMEELTSTVRQNADNAQQASGLAHGASEVAAKGSVLVGEVVETMRELASGSKRMTDIIAVIESIAFQTNILALNAAVEAARAGEQGRGFAVVAGEVRSLAQRSAVSAKEIKELIESSTERVGSGAALAERAGETMAEVTQAVRRVTDIMGEISAASSEQSKGIEQVSLAVAQMDQVTQQNAALVEEAAAAAGSMADQARQLKAAVAVFDLGRRERRGVGARHIERHVERHVEHPAAAGLAATAEWAQF</sequence>
<dbReference type="Pfam" id="PF00015">
    <property type="entry name" value="MCPsignal"/>
    <property type="match status" value="1"/>
</dbReference>
<dbReference type="FunFam" id="1.10.287.950:FF:000001">
    <property type="entry name" value="Methyl-accepting chemotaxis sensory transducer"/>
    <property type="match status" value="1"/>
</dbReference>
<evidence type="ECO:0000259" key="7">
    <source>
        <dbReference type="PROSITE" id="PS50111"/>
    </source>
</evidence>
<evidence type="ECO:0000256" key="2">
    <source>
        <dbReference type="ARBA" id="ARBA00022481"/>
    </source>
</evidence>
<dbReference type="PRINTS" id="PR00260">
    <property type="entry name" value="CHEMTRNSDUCR"/>
</dbReference>
<dbReference type="Proteomes" id="UP000298656">
    <property type="component" value="Chromosome 1"/>
</dbReference>
<evidence type="ECO:0000313" key="8">
    <source>
        <dbReference type="EMBL" id="QCP47961.1"/>
    </source>
</evidence>
<dbReference type="InterPro" id="IPR024478">
    <property type="entry name" value="HlyB_4HB_MCP"/>
</dbReference>
<protein>
    <submittedName>
        <fullName evidence="8">Methyl-accepting chemotaxis protein</fullName>
    </submittedName>
</protein>
<keyword evidence="6" id="KW-0472">Membrane</keyword>
<evidence type="ECO:0000256" key="5">
    <source>
        <dbReference type="SAM" id="MobiDB-lite"/>
    </source>
</evidence>
<dbReference type="RefSeq" id="WP_137330803.1">
    <property type="nucleotide sequence ID" value="NZ_CP040077.1"/>
</dbReference>
<dbReference type="OrthoDB" id="8997805at2"/>
<accession>A0A4P8IJI1</accession>
<dbReference type="GO" id="GO:0005886">
    <property type="term" value="C:plasma membrane"/>
    <property type="evidence" value="ECO:0007669"/>
    <property type="project" value="TreeGrafter"/>
</dbReference>
<dbReference type="KEGG" id="tvl:FAZ95_01455"/>
<comment type="similarity">
    <text evidence="3">Belongs to the methyl-accepting chemotaxis (MCP) protein family.</text>
</comment>
<evidence type="ECO:0000256" key="3">
    <source>
        <dbReference type="ARBA" id="ARBA00029447"/>
    </source>
</evidence>
<dbReference type="PANTHER" id="PTHR43531:SF14">
    <property type="entry name" value="METHYL-ACCEPTING CHEMOTAXIS PROTEIN I-RELATED"/>
    <property type="match status" value="1"/>
</dbReference>
<dbReference type="AlphaFoldDB" id="A0A4P8IJI1"/>
<dbReference type="Gene3D" id="1.10.287.950">
    <property type="entry name" value="Methyl-accepting chemotaxis protein"/>
    <property type="match status" value="1"/>
</dbReference>
<dbReference type="SUPFAM" id="SSF58104">
    <property type="entry name" value="Methyl-accepting chemotaxis protein (MCP) signaling domain"/>
    <property type="match status" value="1"/>
</dbReference>
<dbReference type="GO" id="GO:0004888">
    <property type="term" value="F:transmembrane signaling receptor activity"/>
    <property type="evidence" value="ECO:0007669"/>
    <property type="project" value="InterPro"/>
</dbReference>
<feature type="domain" description="Methyl-accepting transducer" evidence="7">
    <location>
        <begin position="272"/>
        <end position="501"/>
    </location>
</feature>
<keyword evidence="6" id="KW-0812">Transmembrane</keyword>
<keyword evidence="2" id="KW-0488">Methylation</keyword>
<dbReference type="InterPro" id="IPR004089">
    <property type="entry name" value="MCPsignal_dom"/>
</dbReference>
<dbReference type="GO" id="GO:0007165">
    <property type="term" value="P:signal transduction"/>
    <property type="evidence" value="ECO:0007669"/>
    <property type="project" value="UniProtKB-KW"/>
</dbReference>
<dbReference type="InterPro" id="IPR051310">
    <property type="entry name" value="MCP_chemotaxis"/>
</dbReference>
<reference evidence="8 9" key="1">
    <citation type="submission" date="2019-05" db="EMBL/GenBank/DDBJ databases">
        <title>Burkholderia sp. DHOD12, isolated from subtropical forest soil.</title>
        <authorList>
            <person name="Gao Z.-H."/>
            <person name="Qiu L.-H."/>
        </authorList>
    </citation>
    <scope>NUCLEOTIDE SEQUENCE [LARGE SCALE GENOMIC DNA]</scope>
    <source>
        <strain evidence="8 9">DHOD12</strain>
    </source>
</reference>
<keyword evidence="9" id="KW-1185">Reference proteome</keyword>
<evidence type="ECO:0000256" key="4">
    <source>
        <dbReference type="PROSITE-ProRule" id="PRU00284"/>
    </source>
</evidence>